<gene>
    <name evidence="2" type="ORF">COLO4_04310</name>
</gene>
<evidence type="ECO:0000313" key="2">
    <source>
        <dbReference type="EMBL" id="OMP10737.1"/>
    </source>
</evidence>
<name>A0A1R3KUL7_9ROSI</name>
<organism evidence="2 3">
    <name type="scientific">Corchorus olitorius</name>
    <dbReference type="NCBI Taxonomy" id="93759"/>
    <lineage>
        <taxon>Eukaryota</taxon>
        <taxon>Viridiplantae</taxon>
        <taxon>Streptophyta</taxon>
        <taxon>Embryophyta</taxon>
        <taxon>Tracheophyta</taxon>
        <taxon>Spermatophyta</taxon>
        <taxon>Magnoliopsida</taxon>
        <taxon>eudicotyledons</taxon>
        <taxon>Gunneridae</taxon>
        <taxon>Pentapetalae</taxon>
        <taxon>rosids</taxon>
        <taxon>malvids</taxon>
        <taxon>Malvales</taxon>
        <taxon>Malvaceae</taxon>
        <taxon>Grewioideae</taxon>
        <taxon>Apeibeae</taxon>
        <taxon>Corchorus</taxon>
    </lineage>
</organism>
<proteinExistence type="predicted"/>
<evidence type="ECO:0000313" key="3">
    <source>
        <dbReference type="Proteomes" id="UP000187203"/>
    </source>
</evidence>
<protein>
    <recommendedName>
        <fullName evidence="1">Helitron helicase-like domain-containing protein</fullName>
    </recommendedName>
</protein>
<dbReference type="OrthoDB" id="1706095at2759"/>
<dbReference type="Proteomes" id="UP000187203">
    <property type="component" value="Unassembled WGS sequence"/>
</dbReference>
<keyword evidence="3" id="KW-1185">Reference proteome</keyword>
<dbReference type="Pfam" id="PF14214">
    <property type="entry name" value="Helitron_like_N"/>
    <property type="match status" value="1"/>
</dbReference>
<reference evidence="3" key="1">
    <citation type="submission" date="2013-09" db="EMBL/GenBank/DDBJ databases">
        <title>Corchorus olitorius genome sequencing.</title>
        <authorList>
            <person name="Alam M."/>
            <person name="Haque M.S."/>
            <person name="Islam M.S."/>
            <person name="Emdad E.M."/>
            <person name="Islam M.M."/>
            <person name="Ahmed B."/>
            <person name="Halim A."/>
            <person name="Hossen Q.M.M."/>
            <person name="Hossain M.Z."/>
            <person name="Ahmed R."/>
            <person name="Khan M.M."/>
            <person name="Islam R."/>
            <person name="Rashid M.M."/>
            <person name="Khan S.A."/>
            <person name="Rahman M.S."/>
            <person name="Alam M."/>
            <person name="Yahiya A.S."/>
            <person name="Khan M.S."/>
            <person name="Azam M.S."/>
            <person name="Haque T."/>
            <person name="Lashkar M.Z.H."/>
            <person name="Akhand A.I."/>
            <person name="Morshed G."/>
            <person name="Roy S."/>
            <person name="Uddin K.S."/>
            <person name="Rabeya T."/>
            <person name="Hossain A.S."/>
            <person name="Chowdhury A."/>
            <person name="Snigdha A.R."/>
            <person name="Mortoza M.S."/>
            <person name="Matin S.A."/>
            <person name="Hoque S.M.E."/>
            <person name="Islam M.K."/>
            <person name="Roy D.K."/>
            <person name="Haider R."/>
            <person name="Moosa M.M."/>
            <person name="Elias S.M."/>
            <person name="Hasan A.M."/>
            <person name="Jahan S."/>
            <person name="Shafiuddin M."/>
            <person name="Mahmood N."/>
            <person name="Shommy N.S."/>
        </authorList>
    </citation>
    <scope>NUCLEOTIDE SEQUENCE [LARGE SCALE GENOMIC DNA]</scope>
    <source>
        <strain evidence="3">cv. O-4</strain>
    </source>
</reference>
<dbReference type="PANTHER" id="PTHR45786">
    <property type="entry name" value="DNA BINDING PROTEIN-LIKE"/>
    <property type="match status" value="1"/>
</dbReference>
<sequence length="478" mass="56162">MLDGVNEIVKAFRTTRDRFEQEGFIPMKLRLIKSRDTDRRTYCAPSSTDIAGLIVNDPGEDDGNMDIIVEHRTNDMKRINNVHLLYMSMQYPLLFPYGEDGFRVVIRYIDSPLKEDVARKTVSMREYYAYIIQQRHDQHNTLLRSKRLFQQSLVDAEWKPVVLPATFTGGPRYMYQNYQDAIEICRNYGFPELFITFTCNGNWPEIQAALSFIPDQRLEDRPDIVTRVFKLKVDDLMEDLMKNDYFGKAIAGLDRARVIIESDDHTDDSPEPGQSSKGDEIKAYMDRIYFCRYEAAWRLFGFPIYHREPTITRLPVHLPEQHNVCFRDSHPLQQVLNRINIDKTMLTEWFVANQKYEAAREHLYVEFPTAWVWHANDIERVPRQRGRALRRVIHIHPSAGKLYYLWLLLNVVREPKSFEDLRTVDGVLHQTYQQACEALGLLGDAKQWQHALHEAAHWAKAKHLGQFFVQLLLFSQVY</sequence>
<evidence type="ECO:0000259" key="1">
    <source>
        <dbReference type="Pfam" id="PF14214"/>
    </source>
</evidence>
<dbReference type="AlphaFoldDB" id="A0A1R3KUL7"/>
<dbReference type="EMBL" id="AWUE01011323">
    <property type="protein sequence ID" value="OMP10737.1"/>
    <property type="molecule type" value="Genomic_DNA"/>
</dbReference>
<dbReference type="PANTHER" id="PTHR45786:SF74">
    <property type="entry name" value="ATP-DEPENDENT DNA HELICASE"/>
    <property type="match status" value="1"/>
</dbReference>
<feature type="domain" description="Helitron helicase-like" evidence="1">
    <location>
        <begin position="161"/>
        <end position="251"/>
    </location>
</feature>
<dbReference type="InterPro" id="IPR025476">
    <property type="entry name" value="Helitron_helicase-like"/>
</dbReference>
<accession>A0A1R3KUL7</accession>
<comment type="caution">
    <text evidence="2">The sequence shown here is derived from an EMBL/GenBank/DDBJ whole genome shotgun (WGS) entry which is preliminary data.</text>
</comment>
<dbReference type="STRING" id="93759.A0A1R3KUL7"/>